<dbReference type="eggNOG" id="KOG2403">
    <property type="taxonomic scope" value="Eukaryota"/>
</dbReference>
<dbReference type="SUPFAM" id="SSF46977">
    <property type="entry name" value="Succinate dehydrogenase/fumarate reductase flavoprotein C-terminal domain"/>
    <property type="match status" value="1"/>
</dbReference>
<dbReference type="EMBL" id="FN595509">
    <property type="protein sequence ID" value="CCB49478.1"/>
    <property type="molecule type" value="Genomic_DNA"/>
</dbReference>
<sequence length="42" mass="4948">MHSAKAGKESRGAHVHEDFTKRDDEKWIRHTLGCWENEKNLV</sequence>
<proteinExistence type="predicted"/>
<evidence type="ECO:0000313" key="2">
    <source>
        <dbReference type="EMBL" id="CCB49478.1"/>
    </source>
</evidence>
<name>F6HB94_VITVI</name>
<dbReference type="InterPro" id="IPR015939">
    <property type="entry name" value="Fum_Rdtase/Succ_DH_flav-like_C"/>
</dbReference>
<dbReference type="AlphaFoldDB" id="F6HB94"/>
<dbReference type="Proteomes" id="UP000009183">
    <property type="component" value="Chromosome 13"/>
</dbReference>
<dbReference type="Pfam" id="PF02910">
    <property type="entry name" value="Succ_DH_flav_C"/>
    <property type="match status" value="1"/>
</dbReference>
<dbReference type="STRING" id="29760.F6HB94"/>
<dbReference type="InParanoid" id="F6HB94"/>
<protein>
    <recommendedName>
        <fullName evidence="1">Fumarate reductase/succinate dehydrogenase flavoprotein-like C-terminal domain-containing protein</fullName>
    </recommendedName>
</protein>
<dbReference type="GO" id="GO:0016491">
    <property type="term" value="F:oxidoreductase activity"/>
    <property type="evidence" value="ECO:0007669"/>
    <property type="project" value="InterPro"/>
</dbReference>
<organism evidence="2 3">
    <name type="scientific">Vitis vinifera</name>
    <name type="common">Grape</name>
    <dbReference type="NCBI Taxonomy" id="29760"/>
    <lineage>
        <taxon>Eukaryota</taxon>
        <taxon>Viridiplantae</taxon>
        <taxon>Streptophyta</taxon>
        <taxon>Embryophyta</taxon>
        <taxon>Tracheophyta</taxon>
        <taxon>Spermatophyta</taxon>
        <taxon>Magnoliopsida</taxon>
        <taxon>eudicotyledons</taxon>
        <taxon>Gunneridae</taxon>
        <taxon>Pentapetalae</taxon>
        <taxon>rosids</taxon>
        <taxon>Vitales</taxon>
        <taxon>Vitaceae</taxon>
        <taxon>Viteae</taxon>
        <taxon>Vitis</taxon>
    </lineage>
</organism>
<accession>F6HB94</accession>
<evidence type="ECO:0000313" key="3">
    <source>
        <dbReference type="Proteomes" id="UP000009183"/>
    </source>
</evidence>
<dbReference type="InterPro" id="IPR037099">
    <property type="entry name" value="Fum_R/Succ_DH_flav-like_C_sf"/>
</dbReference>
<dbReference type="HOGENOM" id="CLU_3261569_0_0_1"/>
<evidence type="ECO:0000259" key="1">
    <source>
        <dbReference type="Pfam" id="PF02910"/>
    </source>
</evidence>
<reference evidence="3" key="1">
    <citation type="journal article" date="2007" name="Nature">
        <title>The grapevine genome sequence suggests ancestral hexaploidization in major angiosperm phyla.</title>
        <authorList>
            <consortium name="The French-Italian Public Consortium for Grapevine Genome Characterization."/>
            <person name="Jaillon O."/>
            <person name="Aury J.-M."/>
            <person name="Noel B."/>
            <person name="Policriti A."/>
            <person name="Clepet C."/>
            <person name="Casagrande A."/>
            <person name="Choisne N."/>
            <person name="Aubourg S."/>
            <person name="Vitulo N."/>
            <person name="Jubin C."/>
            <person name="Vezzi A."/>
            <person name="Legeai F."/>
            <person name="Hugueney P."/>
            <person name="Dasilva C."/>
            <person name="Horner D."/>
            <person name="Mica E."/>
            <person name="Jublot D."/>
            <person name="Poulain J."/>
            <person name="Bruyere C."/>
            <person name="Billault A."/>
            <person name="Segurens B."/>
            <person name="Gouyvenoux M."/>
            <person name="Ugarte E."/>
            <person name="Cattonaro F."/>
            <person name="Anthouard V."/>
            <person name="Vico V."/>
            <person name="Del Fabbro C."/>
            <person name="Alaux M."/>
            <person name="Di Gaspero G."/>
            <person name="Dumas V."/>
            <person name="Felice N."/>
            <person name="Paillard S."/>
            <person name="Juman I."/>
            <person name="Moroldo M."/>
            <person name="Scalabrin S."/>
            <person name="Canaguier A."/>
            <person name="Le Clainche I."/>
            <person name="Malacrida G."/>
            <person name="Durand E."/>
            <person name="Pesole G."/>
            <person name="Laucou V."/>
            <person name="Chatelet P."/>
            <person name="Merdinoglu D."/>
            <person name="Delledonne M."/>
            <person name="Pezzotti M."/>
            <person name="Lecharny A."/>
            <person name="Scarpelli C."/>
            <person name="Artiguenave F."/>
            <person name="Pe M.E."/>
            <person name="Valle G."/>
            <person name="Morgante M."/>
            <person name="Caboche M."/>
            <person name="Adam-Blondon A.-F."/>
            <person name="Weissenbach J."/>
            <person name="Quetier F."/>
            <person name="Wincker P."/>
        </authorList>
    </citation>
    <scope>NUCLEOTIDE SEQUENCE [LARGE SCALE GENOMIC DNA]</scope>
    <source>
        <strain evidence="3">cv. Pinot noir / PN40024</strain>
    </source>
</reference>
<feature type="domain" description="Fumarate reductase/succinate dehydrogenase flavoprotein-like C-terminal" evidence="1">
    <location>
        <begin position="1"/>
        <end position="39"/>
    </location>
</feature>
<keyword evidence="3" id="KW-1185">Reference proteome</keyword>
<dbReference type="PaxDb" id="29760-VIT_13s0064g01420.t01"/>
<gene>
    <name evidence="2" type="ordered locus">VIT_13s0064g01420</name>
</gene>
<dbReference type="Gene3D" id="1.20.58.100">
    <property type="entry name" value="Fumarate reductase/succinate dehydrogenase flavoprotein-like, C-terminal domain"/>
    <property type="match status" value="1"/>
</dbReference>